<name>A0ABM0MRK9_SACKO</name>
<dbReference type="SUPFAM" id="SSF102198">
    <property type="entry name" value="Putative cyclase"/>
    <property type="match status" value="2"/>
</dbReference>
<organism evidence="3 5">
    <name type="scientific">Saccoglossus kowalevskii</name>
    <name type="common">Acorn worm</name>
    <dbReference type="NCBI Taxonomy" id="10224"/>
    <lineage>
        <taxon>Eukaryota</taxon>
        <taxon>Metazoa</taxon>
        <taxon>Hemichordata</taxon>
        <taxon>Enteropneusta</taxon>
        <taxon>Harrimaniidae</taxon>
        <taxon>Saccoglossus</taxon>
    </lineage>
</organism>
<dbReference type="Pfam" id="PF04199">
    <property type="entry name" value="Cyclase"/>
    <property type="match status" value="2"/>
</dbReference>
<dbReference type="GeneID" id="100369881"/>
<proteinExistence type="inferred from homology"/>
<protein>
    <submittedName>
        <fullName evidence="4">Uncharacterized protein LOC100369881 isoform X1</fullName>
    </submittedName>
    <submittedName>
        <fullName evidence="5">Uncharacterized protein LOC100369881 isoform X2</fullName>
    </submittedName>
</protein>
<dbReference type="InterPro" id="IPR007325">
    <property type="entry name" value="KFase/CYL"/>
</dbReference>
<evidence type="ECO:0000313" key="4">
    <source>
        <dbReference type="RefSeq" id="XP_002739646.1"/>
    </source>
</evidence>
<evidence type="ECO:0000256" key="1">
    <source>
        <dbReference type="ARBA" id="ARBA00007865"/>
    </source>
</evidence>
<evidence type="ECO:0000256" key="2">
    <source>
        <dbReference type="SAM" id="SignalP"/>
    </source>
</evidence>
<sequence length="550" mass="60445">MVRSVVTFAALFLLSMCNLCRGGNGDESPFLDMTHVFKEGETIGLPTANQYTLSPEFAGFTEGGYYYEANNYCVDEHSGTHIDAPGHLVEGMSYVDEIPLDMLIGPAVKIDIKDKGDVDPDAQLMVDDLLSWEEANGEIPDDVILMVYTGWGSRWPDKERYLGTATNDMTMLHFPGVHPNASQWLVDNRKIKMLGIDTASLDYGPAVLYESHTILFKSNIPVLKNVAELDKLPTLGSTVFALPMKLFNGTGAPTRIFATGWSDDVKEPCQIAAKSEESPFLDMSYSFIEGETIYWPTADPYVREAGSSVNRDGYYFETNSFCAAEHGGTHFDAPGHFAENKQRVHQVPLDSLIGPAIKVDISSKAANDPDAEVTVDDITQWEEENGPIPDGAILLMYSGWGQRWPDKLTYLGTEGKNTSILHFPGFSPDTARWLIANKKIRAVGVDTPSIDFGQSRLYESHQLLFANNIPGLENVGNLDKLPAKGSFFFAVPMKIYNGSGASTRMFATGWSQNIDNPCEEVDISGANPLTIGLIPVVMCVLLKAYLLLVC</sequence>
<evidence type="ECO:0000313" key="5">
    <source>
        <dbReference type="RefSeq" id="XP_006822650.1"/>
    </source>
</evidence>
<comment type="similarity">
    <text evidence="1">Belongs to the Cyclase 1 superfamily.</text>
</comment>
<dbReference type="Gene3D" id="3.50.30.50">
    <property type="entry name" value="Putative cyclase"/>
    <property type="match status" value="2"/>
</dbReference>
<evidence type="ECO:0000313" key="3">
    <source>
        <dbReference type="Proteomes" id="UP000694865"/>
    </source>
</evidence>
<dbReference type="RefSeq" id="XP_006822650.1">
    <property type="nucleotide sequence ID" value="XM_006822587.1"/>
</dbReference>
<dbReference type="InterPro" id="IPR037175">
    <property type="entry name" value="KFase_sf"/>
</dbReference>
<keyword evidence="3" id="KW-1185">Reference proteome</keyword>
<gene>
    <name evidence="4 5" type="primary">LOC100369881</name>
</gene>
<reference evidence="4 5" key="1">
    <citation type="submission" date="2025-05" db="UniProtKB">
        <authorList>
            <consortium name="RefSeq"/>
        </authorList>
    </citation>
    <scope>IDENTIFICATION</scope>
    <source>
        <tissue evidence="4 5">Testes</tissue>
    </source>
</reference>
<keyword evidence="2" id="KW-0732">Signal</keyword>
<feature type="signal peptide" evidence="2">
    <location>
        <begin position="1"/>
        <end position="22"/>
    </location>
</feature>
<feature type="chain" id="PRO_5045021225" evidence="2">
    <location>
        <begin position="23"/>
        <end position="550"/>
    </location>
</feature>
<dbReference type="RefSeq" id="XP_002739646.1">
    <property type="nucleotide sequence ID" value="XM_002739600.2"/>
</dbReference>
<accession>A0ABM0MRK9</accession>
<dbReference type="PANTHER" id="PTHR31118">
    <property type="entry name" value="CYCLASE-LIKE PROTEIN 2"/>
    <property type="match status" value="1"/>
</dbReference>
<dbReference type="Proteomes" id="UP000694865">
    <property type="component" value="Unplaced"/>
</dbReference>
<dbReference type="PANTHER" id="PTHR31118:SF12">
    <property type="entry name" value="CYCLASE-LIKE PROTEIN 2"/>
    <property type="match status" value="1"/>
</dbReference>